<dbReference type="EMBL" id="JBHUHZ010000003">
    <property type="protein sequence ID" value="MFD2164175.1"/>
    <property type="molecule type" value="Genomic_DNA"/>
</dbReference>
<proteinExistence type="predicted"/>
<feature type="transmembrane region" description="Helical" evidence="1">
    <location>
        <begin position="21"/>
        <end position="40"/>
    </location>
</feature>
<dbReference type="Proteomes" id="UP001597387">
    <property type="component" value="Unassembled WGS sequence"/>
</dbReference>
<sequence>MSKTKQKAPKKDLRPVMTAKKHWIVYILPAAVVIAGLALVTGEHPIFKAAGAGLSLFGLVLILKRATEKWHLTDQHLIIEEGIMPWAKNYHEVSVHDIYKTQTDANPRLKKLFNVGTVKARRRADNCLGFKHSFVANPEEFSDKLQTIVQKLPSNNLNTLYELKEKGAISETQYNVMKLGHITHQHLS</sequence>
<dbReference type="RefSeq" id="WP_255904420.1">
    <property type="nucleotide sequence ID" value="NZ_JAFMZO010000004.1"/>
</dbReference>
<accession>A0ABW4ZPZ0</accession>
<keyword evidence="3" id="KW-1185">Reference proteome</keyword>
<gene>
    <name evidence="2" type="ORF">ACFSJU_17330</name>
</gene>
<keyword evidence="1" id="KW-1133">Transmembrane helix</keyword>
<evidence type="ECO:0000313" key="3">
    <source>
        <dbReference type="Proteomes" id="UP001597387"/>
    </source>
</evidence>
<comment type="caution">
    <text evidence="2">The sequence shown here is derived from an EMBL/GenBank/DDBJ whole genome shotgun (WGS) entry which is preliminary data.</text>
</comment>
<keyword evidence="1" id="KW-0812">Transmembrane</keyword>
<evidence type="ECO:0000256" key="1">
    <source>
        <dbReference type="SAM" id="Phobius"/>
    </source>
</evidence>
<evidence type="ECO:0000313" key="2">
    <source>
        <dbReference type="EMBL" id="MFD2164175.1"/>
    </source>
</evidence>
<keyword evidence="1" id="KW-0472">Membrane</keyword>
<organism evidence="2 3">
    <name type="scientific">Paradesertivirga mongoliensis</name>
    <dbReference type="NCBI Taxonomy" id="2100740"/>
    <lineage>
        <taxon>Bacteria</taxon>
        <taxon>Pseudomonadati</taxon>
        <taxon>Bacteroidota</taxon>
        <taxon>Sphingobacteriia</taxon>
        <taxon>Sphingobacteriales</taxon>
        <taxon>Sphingobacteriaceae</taxon>
        <taxon>Paradesertivirga</taxon>
    </lineage>
</organism>
<feature type="transmembrane region" description="Helical" evidence="1">
    <location>
        <begin position="46"/>
        <end position="63"/>
    </location>
</feature>
<reference evidence="3" key="1">
    <citation type="journal article" date="2019" name="Int. J. Syst. Evol. Microbiol.">
        <title>The Global Catalogue of Microorganisms (GCM) 10K type strain sequencing project: providing services to taxonomists for standard genome sequencing and annotation.</title>
        <authorList>
            <consortium name="The Broad Institute Genomics Platform"/>
            <consortium name="The Broad Institute Genome Sequencing Center for Infectious Disease"/>
            <person name="Wu L."/>
            <person name="Ma J."/>
        </authorList>
    </citation>
    <scope>NUCLEOTIDE SEQUENCE [LARGE SCALE GENOMIC DNA]</scope>
    <source>
        <strain evidence="3">KCTC 42217</strain>
    </source>
</reference>
<protein>
    <recommendedName>
        <fullName evidence="4">PH domain-containing protein</fullName>
    </recommendedName>
</protein>
<name>A0ABW4ZPZ0_9SPHI</name>
<evidence type="ECO:0008006" key="4">
    <source>
        <dbReference type="Google" id="ProtNLM"/>
    </source>
</evidence>